<keyword evidence="1" id="KW-0472">Membrane</keyword>
<sequence>MDIWSWLWVGWLGAFAVIEGVALAREDRGDTLSEHVWKWFGIGRHDEPRPAVTGSVRLRRFVLLAFCTWLWTHFLTGGAF</sequence>
<proteinExistence type="predicted"/>
<feature type="transmembrane region" description="Helical" evidence="1">
    <location>
        <begin position="6"/>
        <end position="24"/>
    </location>
</feature>
<dbReference type="RefSeq" id="WP_328742160.1">
    <property type="nucleotide sequence ID" value="NZ_CP163431.1"/>
</dbReference>
<dbReference type="AlphaFoldDB" id="A0AB39LZ61"/>
<accession>A0AB39LZ61</accession>
<protein>
    <submittedName>
        <fullName evidence="2">Uncharacterized protein</fullName>
    </submittedName>
</protein>
<evidence type="ECO:0000256" key="1">
    <source>
        <dbReference type="SAM" id="Phobius"/>
    </source>
</evidence>
<organism evidence="2">
    <name type="scientific">Streptomyces sp. R08</name>
    <dbReference type="NCBI Taxonomy" id="3238624"/>
    <lineage>
        <taxon>Bacteria</taxon>
        <taxon>Bacillati</taxon>
        <taxon>Actinomycetota</taxon>
        <taxon>Actinomycetes</taxon>
        <taxon>Kitasatosporales</taxon>
        <taxon>Streptomycetaceae</taxon>
        <taxon>Streptomyces</taxon>
    </lineage>
</organism>
<feature type="transmembrane region" description="Helical" evidence="1">
    <location>
        <begin position="61"/>
        <end position="79"/>
    </location>
</feature>
<dbReference type="EMBL" id="CP163431">
    <property type="protein sequence ID" value="XDP99371.1"/>
    <property type="molecule type" value="Genomic_DNA"/>
</dbReference>
<reference evidence="2" key="1">
    <citation type="submission" date="2024-07" db="EMBL/GenBank/DDBJ databases">
        <authorList>
            <person name="Yu S.T."/>
        </authorList>
    </citation>
    <scope>NUCLEOTIDE SEQUENCE</scope>
    <source>
        <strain evidence="2">R08</strain>
    </source>
</reference>
<name>A0AB39LZ61_9ACTN</name>
<keyword evidence="1" id="KW-0812">Transmembrane</keyword>
<evidence type="ECO:0000313" key="2">
    <source>
        <dbReference type="EMBL" id="XDP99371.1"/>
    </source>
</evidence>
<dbReference type="GeneID" id="96635809"/>
<keyword evidence="1" id="KW-1133">Transmembrane helix</keyword>
<gene>
    <name evidence="2" type="ORF">AB5J58_03870</name>
</gene>